<sequence length="292" mass="32130">MDLPDSVVATFCTLQTQIGALQQDLSDQVEVLKRENGQLAKRSGELQNVVTARDRRIQELEEHNSRLLQNITALTTELRSVASDRRESAAAASLASAAPLGSHDTLSRRHRFGPLPGRDTTAIATARRLSATHDSMHGFTVVALDAKSLSKPQAVRDDGRELWELASTWKPSRAVAVDMRPVRVWRCSISAVEVGDTRLKPLLDVEGGGGVQGSQQKFQQPPSSVAQDQKQPLLRHHSLGNTMKHLSTGNATEVDASRKRSLPPRHSDSEYFRRKSICVACWATHGWCDFDG</sequence>
<keyword evidence="4" id="KW-1185">Reference proteome</keyword>
<name>A0A4U0TTI6_9PEZI</name>
<evidence type="ECO:0000256" key="1">
    <source>
        <dbReference type="SAM" id="Coils"/>
    </source>
</evidence>
<protein>
    <submittedName>
        <fullName evidence="3">Uncharacterized protein</fullName>
    </submittedName>
</protein>
<proteinExistence type="predicted"/>
<organism evidence="3 4">
    <name type="scientific">Salinomyces thailandicus</name>
    <dbReference type="NCBI Taxonomy" id="706561"/>
    <lineage>
        <taxon>Eukaryota</taxon>
        <taxon>Fungi</taxon>
        <taxon>Dikarya</taxon>
        <taxon>Ascomycota</taxon>
        <taxon>Pezizomycotina</taxon>
        <taxon>Dothideomycetes</taxon>
        <taxon>Dothideomycetidae</taxon>
        <taxon>Mycosphaerellales</taxon>
        <taxon>Teratosphaeriaceae</taxon>
        <taxon>Salinomyces</taxon>
    </lineage>
</organism>
<evidence type="ECO:0000313" key="4">
    <source>
        <dbReference type="Proteomes" id="UP000308549"/>
    </source>
</evidence>
<gene>
    <name evidence="3" type="ORF">B0A50_05442</name>
</gene>
<feature type="coiled-coil region" evidence="1">
    <location>
        <begin position="22"/>
        <end position="77"/>
    </location>
</feature>
<dbReference type="Proteomes" id="UP000308549">
    <property type="component" value="Unassembled WGS sequence"/>
</dbReference>
<comment type="caution">
    <text evidence="3">The sequence shown here is derived from an EMBL/GenBank/DDBJ whole genome shotgun (WGS) entry which is preliminary data.</text>
</comment>
<dbReference type="AlphaFoldDB" id="A0A4U0TTI6"/>
<accession>A0A4U0TTI6</accession>
<feature type="compositionally biased region" description="Polar residues" evidence="2">
    <location>
        <begin position="239"/>
        <end position="251"/>
    </location>
</feature>
<dbReference type="EMBL" id="NAJL01000034">
    <property type="protein sequence ID" value="TKA25581.1"/>
    <property type="molecule type" value="Genomic_DNA"/>
</dbReference>
<feature type="region of interest" description="Disordered" evidence="2">
    <location>
        <begin position="93"/>
        <end position="119"/>
    </location>
</feature>
<evidence type="ECO:0000313" key="3">
    <source>
        <dbReference type="EMBL" id="TKA25581.1"/>
    </source>
</evidence>
<evidence type="ECO:0000256" key="2">
    <source>
        <dbReference type="SAM" id="MobiDB-lite"/>
    </source>
</evidence>
<feature type="region of interest" description="Disordered" evidence="2">
    <location>
        <begin position="205"/>
        <end position="267"/>
    </location>
</feature>
<keyword evidence="1" id="KW-0175">Coiled coil</keyword>
<reference evidence="3 4" key="1">
    <citation type="submission" date="2017-03" db="EMBL/GenBank/DDBJ databases">
        <title>Genomes of endolithic fungi from Antarctica.</title>
        <authorList>
            <person name="Coleine C."/>
            <person name="Masonjones S."/>
            <person name="Stajich J.E."/>
        </authorList>
    </citation>
    <scope>NUCLEOTIDE SEQUENCE [LARGE SCALE GENOMIC DNA]</scope>
    <source>
        <strain evidence="3 4">CCFEE 6315</strain>
    </source>
</reference>
<feature type="compositionally biased region" description="Polar residues" evidence="2">
    <location>
        <begin position="221"/>
        <end position="230"/>
    </location>
</feature>